<evidence type="ECO:0000256" key="3">
    <source>
        <dbReference type="ARBA" id="ARBA00022448"/>
    </source>
</evidence>
<dbReference type="Proteomes" id="UP000582659">
    <property type="component" value="Unassembled WGS sequence"/>
</dbReference>
<dbReference type="OrthoDB" id="297496at2759"/>
<evidence type="ECO:0000256" key="10">
    <source>
        <dbReference type="ARBA" id="ARBA00023136"/>
    </source>
</evidence>
<keyword evidence="6" id="KW-0631">Potassium channel</keyword>
<evidence type="ECO:0000256" key="11">
    <source>
        <dbReference type="ARBA" id="ARBA00023303"/>
    </source>
</evidence>
<dbReference type="Gene3D" id="1.10.287.70">
    <property type="match status" value="1"/>
</dbReference>
<keyword evidence="4" id="KW-0633">Potassium transport</keyword>
<sequence length="549" mass="62867">MRRDTVYIPPAGEDVEFRLNSSDDNDSFASDELNDDLENARLPSDPGDEYTYDPLTKMEKIKMKAQRILPHVGLCILLLVYLLVGAAVFQRIEGPNEIITKDNELRAIFGLRENFKESLWNLTHHPDTVISRDTFDGINQEYFERLVQEIFAAYRNQFINEKHLLNQTDQMSNLWTYPNAVFFATTVITTIGYGHLVPVTETGRIACILFALVGIPLLLVTIADIGRFLSEFLNYAHLKLRAFMKNVRRQSRRLSHFRRKNSASPSAQSTGTAATEKAGSMNLNDLRDPNSLDEEDEEFVDENKQPLRIPILMVLVVILSYTALGGLLFQKFEEWPYMEAFYFCFITMATIGFGDYVPTKQMYIVITLCYIIFGLALATMCIDTAGTHYIRKIHYVGTKMEDAKGAVMTGIHHSEHLLKHKGIKIIKTAGGKIYRVRSRLLSKEQLDYILKSSQYQQKNIIYEPLSPKVTKLVREKNIHILPDDISESECRGGLFNPDYEKKYMKTFFSYAERSPNRIKREMVPRDSLTEKNASTVSLVAPFVLKESNI</sequence>
<dbReference type="SUPFAM" id="SSF81324">
    <property type="entry name" value="Voltage-gated potassium channels"/>
    <property type="match status" value="2"/>
</dbReference>
<feature type="transmembrane region" description="Helical" evidence="14">
    <location>
        <begin position="174"/>
        <end position="193"/>
    </location>
</feature>
<keyword evidence="8 14" id="KW-1133">Transmembrane helix</keyword>
<dbReference type="GO" id="GO:0005886">
    <property type="term" value="C:plasma membrane"/>
    <property type="evidence" value="ECO:0007669"/>
    <property type="project" value="TreeGrafter"/>
</dbReference>
<accession>A0A7I8WGX1</accession>
<dbReference type="GO" id="GO:0022841">
    <property type="term" value="F:potassium ion leak channel activity"/>
    <property type="evidence" value="ECO:0007669"/>
    <property type="project" value="TreeGrafter"/>
</dbReference>
<comment type="caution">
    <text evidence="16">The sequence shown here is derived from an EMBL/GenBank/DDBJ whole genome shotgun (WGS) entry which is preliminary data.</text>
</comment>
<feature type="transmembrane region" description="Helical" evidence="14">
    <location>
        <begin position="363"/>
        <end position="382"/>
    </location>
</feature>
<dbReference type="AlphaFoldDB" id="A0A7I8WGX1"/>
<dbReference type="EMBL" id="CAJFCV020000003">
    <property type="protein sequence ID" value="CAG9110477.1"/>
    <property type="molecule type" value="Genomic_DNA"/>
</dbReference>
<feature type="region of interest" description="Disordered" evidence="13">
    <location>
        <begin position="253"/>
        <end position="276"/>
    </location>
</feature>
<feature type="transmembrane region" description="Helical" evidence="14">
    <location>
        <begin position="340"/>
        <end position="357"/>
    </location>
</feature>
<comment type="subcellular location">
    <subcellularLocation>
        <location evidence="1">Membrane</location>
        <topology evidence="1">Multi-pass membrane protein</topology>
    </subcellularLocation>
</comment>
<dbReference type="GO" id="GO:0015271">
    <property type="term" value="F:outward rectifier potassium channel activity"/>
    <property type="evidence" value="ECO:0007669"/>
    <property type="project" value="TreeGrafter"/>
</dbReference>
<keyword evidence="10 14" id="KW-0472">Membrane</keyword>
<keyword evidence="11 12" id="KW-0407">Ion channel</keyword>
<dbReference type="PANTHER" id="PTHR11003:SF98">
    <property type="entry name" value="POTASSIUM CHANNEL DOMAIN-CONTAINING PROTEIN"/>
    <property type="match status" value="1"/>
</dbReference>
<evidence type="ECO:0000259" key="15">
    <source>
        <dbReference type="Pfam" id="PF07885"/>
    </source>
</evidence>
<gene>
    <name evidence="16" type="ORF">BXYJ_LOCUS7460</name>
</gene>
<evidence type="ECO:0000313" key="16">
    <source>
        <dbReference type="EMBL" id="CAD5222492.1"/>
    </source>
</evidence>
<feature type="region of interest" description="Disordered" evidence="13">
    <location>
        <begin position="16"/>
        <end position="49"/>
    </location>
</feature>
<feature type="compositionally biased region" description="Polar residues" evidence="13">
    <location>
        <begin position="262"/>
        <end position="273"/>
    </location>
</feature>
<name>A0A7I8WGX1_BURXY</name>
<evidence type="ECO:0000256" key="6">
    <source>
        <dbReference type="ARBA" id="ARBA00022826"/>
    </source>
</evidence>
<dbReference type="InterPro" id="IPR003280">
    <property type="entry name" value="2pore_dom_K_chnl"/>
</dbReference>
<dbReference type="PRINTS" id="PR01095">
    <property type="entry name" value="TASKCHANNEL"/>
</dbReference>
<dbReference type="Proteomes" id="UP000659654">
    <property type="component" value="Unassembled WGS sequence"/>
</dbReference>
<evidence type="ECO:0000256" key="5">
    <source>
        <dbReference type="ARBA" id="ARBA00022692"/>
    </source>
</evidence>
<protein>
    <submittedName>
        <fullName evidence="16">(pine wood nematode) hypothetical protein</fullName>
    </submittedName>
</protein>
<evidence type="ECO:0000256" key="12">
    <source>
        <dbReference type="RuleBase" id="RU003857"/>
    </source>
</evidence>
<evidence type="ECO:0000256" key="9">
    <source>
        <dbReference type="ARBA" id="ARBA00023065"/>
    </source>
</evidence>
<reference evidence="16" key="1">
    <citation type="submission" date="2020-09" db="EMBL/GenBank/DDBJ databases">
        <authorList>
            <person name="Kikuchi T."/>
        </authorList>
    </citation>
    <scope>NUCLEOTIDE SEQUENCE</scope>
    <source>
        <strain evidence="16">Ka4C1</strain>
    </source>
</reference>
<evidence type="ECO:0000256" key="7">
    <source>
        <dbReference type="ARBA" id="ARBA00022958"/>
    </source>
</evidence>
<dbReference type="GO" id="GO:0030322">
    <property type="term" value="P:stabilization of membrane potential"/>
    <property type="evidence" value="ECO:0007669"/>
    <property type="project" value="TreeGrafter"/>
</dbReference>
<dbReference type="PANTHER" id="PTHR11003">
    <property type="entry name" value="POTASSIUM CHANNEL, SUBFAMILY K"/>
    <property type="match status" value="1"/>
</dbReference>
<evidence type="ECO:0000256" key="8">
    <source>
        <dbReference type="ARBA" id="ARBA00022989"/>
    </source>
</evidence>
<evidence type="ECO:0000256" key="13">
    <source>
        <dbReference type="SAM" id="MobiDB-lite"/>
    </source>
</evidence>
<dbReference type="InterPro" id="IPR013099">
    <property type="entry name" value="K_chnl_dom"/>
</dbReference>
<keyword evidence="17" id="KW-1185">Reference proteome</keyword>
<dbReference type="PRINTS" id="PR01333">
    <property type="entry name" value="2POREKCHANEL"/>
</dbReference>
<organism evidence="16 17">
    <name type="scientific">Bursaphelenchus xylophilus</name>
    <name type="common">Pinewood nematode worm</name>
    <name type="synonym">Aphelenchoides xylophilus</name>
    <dbReference type="NCBI Taxonomy" id="6326"/>
    <lineage>
        <taxon>Eukaryota</taxon>
        <taxon>Metazoa</taxon>
        <taxon>Ecdysozoa</taxon>
        <taxon>Nematoda</taxon>
        <taxon>Chromadorea</taxon>
        <taxon>Rhabditida</taxon>
        <taxon>Tylenchina</taxon>
        <taxon>Tylenchomorpha</taxon>
        <taxon>Aphelenchoidea</taxon>
        <taxon>Aphelenchoididae</taxon>
        <taxon>Bursaphelenchus</taxon>
    </lineage>
</organism>
<dbReference type="Pfam" id="PF07885">
    <property type="entry name" value="Ion_trans_2"/>
    <property type="match status" value="2"/>
</dbReference>
<dbReference type="EMBL" id="CAJFDI010000003">
    <property type="protein sequence ID" value="CAD5222492.1"/>
    <property type="molecule type" value="Genomic_DNA"/>
</dbReference>
<feature type="transmembrane region" description="Helical" evidence="14">
    <location>
        <begin position="205"/>
        <end position="223"/>
    </location>
</feature>
<keyword evidence="7" id="KW-0630">Potassium</keyword>
<feature type="domain" description="Potassium channel" evidence="15">
    <location>
        <begin position="316"/>
        <end position="387"/>
    </location>
</feature>
<evidence type="ECO:0000256" key="14">
    <source>
        <dbReference type="SAM" id="Phobius"/>
    </source>
</evidence>
<evidence type="ECO:0000256" key="1">
    <source>
        <dbReference type="ARBA" id="ARBA00004141"/>
    </source>
</evidence>
<keyword evidence="9 12" id="KW-0406">Ion transport</keyword>
<evidence type="ECO:0000313" key="17">
    <source>
        <dbReference type="Proteomes" id="UP000659654"/>
    </source>
</evidence>
<feature type="domain" description="Potassium channel" evidence="15">
    <location>
        <begin position="170"/>
        <end position="230"/>
    </location>
</feature>
<proteinExistence type="inferred from homology"/>
<feature type="transmembrane region" description="Helical" evidence="14">
    <location>
        <begin position="309"/>
        <end position="328"/>
    </location>
</feature>
<feature type="transmembrane region" description="Helical" evidence="14">
    <location>
        <begin position="68"/>
        <end position="89"/>
    </location>
</feature>
<dbReference type="InterPro" id="IPR003092">
    <property type="entry name" value="2pore_dom_K_chnl_TASK"/>
</dbReference>
<evidence type="ECO:0000256" key="2">
    <source>
        <dbReference type="ARBA" id="ARBA00006666"/>
    </source>
</evidence>
<evidence type="ECO:0000256" key="4">
    <source>
        <dbReference type="ARBA" id="ARBA00022538"/>
    </source>
</evidence>
<comment type="similarity">
    <text evidence="2 12">Belongs to the two pore domain potassium channel (TC 1.A.1.8) family.</text>
</comment>
<dbReference type="SMR" id="A0A7I8WGX1"/>
<keyword evidence="5 12" id="KW-0812">Transmembrane</keyword>
<keyword evidence="3 12" id="KW-0813">Transport</keyword>